<evidence type="ECO:0000313" key="2">
    <source>
        <dbReference type="EMBL" id="MBC5716469.1"/>
    </source>
</evidence>
<reference evidence="2" key="1">
    <citation type="submission" date="2020-08" db="EMBL/GenBank/DDBJ databases">
        <title>Genome public.</title>
        <authorList>
            <person name="Liu C."/>
            <person name="Sun Q."/>
        </authorList>
    </citation>
    <scope>NUCLEOTIDE SEQUENCE</scope>
    <source>
        <strain evidence="2">BX5</strain>
    </source>
</reference>
<keyword evidence="3" id="KW-1185">Reference proteome</keyword>
<protein>
    <submittedName>
        <fullName evidence="2">Uncharacterized protein</fullName>
    </submittedName>
</protein>
<proteinExistence type="predicted"/>
<gene>
    <name evidence="2" type="ORF">H8S55_03880</name>
</gene>
<keyword evidence="1" id="KW-0812">Transmembrane</keyword>
<comment type="caution">
    <text evidence="2">The sequence shown here is derived from an EMBL/GenBank/DDBJ whole genome shotgun (WGS) entry which is preliminary data.</text>
</comment>
<evidence type="ECO:0000313" key="3">
    <source>
        <dbReference type="Proteomes" id="UP000602260"/>
    </source>
</evidence>
<dbReference type="EMBL" id="JACOPN010000002">
    <property type="protein sequence ID" value="MBC5716469.1"/>
    <property type="molecule type" value="Genomic_DNA"/>
</dbReference>
<organism evidence="2 3">
    <name type="scientific">Flintibacter faecis</name>
    <dbReference type="NCBI Taxonomy" id="2763047"/>
    <lineage>
        <taxon>Bacteria</taxon>
        <taxon>Bacillati</taxon>
        <taxon>Bacillota</taxon>
        <taxon>Clostridia</taxon>
        <taxon>Eubacteriales</taxon>
        <taxon>Flintibacter</taxon>
    </lineage>
</organism>
<dbReference type="AlphaFoldDB" id="A0A8J6J2B7"/>
<accession>A0A8J6J2B7</accession>
<evidence type="ECO:0000256" key="1">
    <source>
        <dbReference type="SAM" id="Phobius"/>
    </source>
</evidence>
<keyword evidence="1" id="KW-0472">Membrane</keyword>
<feature type="transmembrane region" description="Helical" evidence="1">
    <location>
        <begin position="13"/>
        <end position="31"/>
    </location>
</feature>
<dbReference type="RefSeq" id="WP_186877903.1">
    <property type="nucleotide sequence ID" value="NZ_JACOPN010000002.1"/>
</dbReference>
<sequence>MNENEKKNGWLPILGYVALIVVLFIGIKVVFAGLGRVIPKTEDVQPQFTALNNREGQQVSYSLRLLTDEEMQSEEVGHWLDRAREQAEPDTGAYWLVRLEEDDYLLCLPDQDRSLSPGSFTATEERDPDGMIALVLRVRTPETGESVEPGSQLFCLRTQSNQWKGVRLRVIVDGREQAVGKLAQQNGQLYSTEEVYVGRDQ</sequence>
<dbReference type="Proteomes" id="UP000602260">
    <property type="component" value="Unassembled WGS sequence"/>
</dbReference>
<keyword evidence="1" id="KW-1133">Transmembrane helix</keyword>
<name>A0A8J6J2B7_9FIRM</name>